<proteinExistence type="inferred from homology"/>
<evidence type="ECO:0000259" key="5">
    <source>
        <dbReference type="PROSITE" id="PS50085"/>
    </source>
</evidence>
<accession>A0AAN8LEN1</accession>
<evidence type="ECO:0000256" key="2">
    <source>
        <dbReference type="ARBA" id="ARBA00060925"/>
    </source>
</evidence>
<dbReference type="Pfam" id="PF02145">
    <property type="entry name" value="Rap_GAP"/>
    <property type="match status" value="1"/>
</dbReference>
<evidence type="ECO:0000259" key="6">
    <source>
        <dbReference type="PROSITE" id="PS50219"/>
    </source>
</evidence>
<evidence type="ECO:0000256" key="3">
    <source>
        <dbReference type="ARBA" id="ARBA00069072"/>
    </source>
</evidence>
<reference evidence="7 8" key="1">
    <citation type="submission" date="2021-04" db="EMBL/GenBank/DDBJ databases">
        <authorList>
            <person name="De Guttry C."/>
            <person name="Zahm M."/>
            <person name="Klopp C."/>
            <person name="Cabau C."/>
            <person name="Louis A."/>
            <person name="Berthelot C."/>
            <person name="Parey E."/>
            <person name="Roest Crollius H."/>
            <person name="Montfort J."/>
            <person name="Robinson-Rechavi M."/>
            <person name="Bucao C."/>
            <person name="Bouchez O."/>
            <person name="Gislard M."/>
            <person name="Lluch J."/>
            <person name="Milhes M."/>
            <person name="Lampietro C."/>
            <person name="Lopez Roques C."/>
            <person name="Donnadieu C."/>
            <person name="Braasch I."/>
            <person name="Desvignes T."/>
            <person name="Postlethwait J."/>
            <person name="Bobe J."/>
            <person name="Wedekind C."/>
            <person name="Guiguen Y."/>
        </authorList>
    </citation>
    <scope>NUCLEOTIDE SEQUENCE [LARGE SCALE GENOMIC DNA]</scope>
    <source>
        <strain evidence="7">Cs_M1</strain>
        <tissue evidence="7">Blood</tissue>
    </source>
</reference>
<dbReference type="AlphaFoldDB" id="A0AAN8LEN1"/>
<dbReference type="PROSITE" id="PS50085">
    <property type="entry name" value="RAPGAP"/>
    <property type="match status" value="1"/>
</dbReference>
<dbReference type="GO" id="GO:0005096">
    <property type="term" value="F:GTPase activator activity"/>
    <property type="evidence" value="ECO:0007669"/>
    <property type="project" value="UniProtKB-KW"/>
</dbReference>
<dbReference type="SMART" id="SM00036">
    <property type="entry name" value="CNH"/>
    <property type="match status" value="1"/>
</dbReference>
<dbReference type="SUPFAM" id="SSF111347">
    <property type="entry name" value="Rap/Ran-GAP"/>
    <property type="match status" value="1"/>
</dbReference>
<feature type="domain" description="CNH" evidence="6">
    <location>
        <begin position="434"/>
        <end position="754"/>
    </location>
</feature>
<protein>
    <recommendedName>
        <fullName evidence="3">GTPase-activating Rap/Ran-GAP domain-like protein 3</fullName>
    </recommendedName>
</protein>
<dbReference type="InterPro" id="IPR000331">
    <property type="entry name" value="Rap/Ran_GAP_dom"/>
</dbReference>
<dbReference type="InterPro" id="IPR035974">
    <property type="entry name" value="Rap/Ran-GAP_sf"/>
</dbReference>
<dbReference type="PANTHER" id="PTHR15711:SF62">
    <property type="entry name" value="GTPASE-ACTIVATING RAP_RAN-GAP DOMAIN-LIKE PROTEIN 3"/>
    <property type="match status" value="1"/>
</dbReference>
<dbReference type="Pfam" id="PF00780">
    <property type="entry name" value="CNH"/>
    <property type="match status" value="1"/>
</dbReference>
<dbReference type="PANTHER" id="PTHR15711">
    <property type="entry name" value="RAP GTPASE-ACTIVATING PROTEIN"/>
    <property type="match status" value="1"/>
</dbReference>
<evidence type="ECO:0000313" key="7">
    <source>
        <dbReference type="EMBL" id="KAK6305005.1"/>
    </source>
</evidence>
<dbReference type="InterPro" id="IPR001180">
    <property type="entry name" value="CNH_dom"/>
</dbReference>
<gene>
    <name evidence="7" type="ORF">J4Q44_G00237850</name>
</gene>
<dbReference type="PROSITE" id="PS50219">
    <property type="entry name" value="CNH"/>
    <property type="match status" value="1"/>
</dbReference>
<dbReference type="Gene3D" id="3.40.50.11210">
    <property type="entry name" value="Rap/Ran-GAP"/>
    <property type="match status" value="1"/>
</dbReference>
<feature type="compositionally biased region" description="Low complexity" evidence="4">
    <location>
        <begin position="765"/>
        <end position="777"/>
    </location>
</feature>
<dbReference type="InterPro" id="IPR050989">
    <property type="entry name" value="Rap1_Ran_GAP"/>
</dbReference>
<sequence length="989" mass="110176">MSPSEQEEIGKQALWYRMGDMNSVDPASTKLLTFNQRSASEDLGCRRGDFSRKHYGSVELLISSDADGAIQRAGRFRVENGSSDEGTLKISLPYSPTKTLSVKSILSAMNLDRFEKGPREILNPEIQKDLLVLEEQEGSVNFKFGVLYAKDGQLTDDEMFSNETGSESFDKFLNLLGDTISLQGWVGYRGGLDTKNDTTGMNSIYTVYQGHELMFHISTMLPYSKENKQQVERKRHIGNDIVTIVFQEGEDTSPSFKPSMIRSHFTHIFALVRYNSQNDSYRLKIFSEESVPLFGPPLPSPPVFTDHQEFRDFLLVKLINGEKATLETPTFAQKRQRTLDMLIRSLYQDLIPDLHKVPFSPQNMLNRRSFSDVLPESPKSARKKEEARQAEFVRIGQALKLKTIVRGDAPTSLVTTGLCRKEPWESQSFCSTFPYETVCADSWGQSLLVATEAAGVMMIDAVDPLLSNPDAQVLPPVQVFDKTMVVKQMHVLEPQDLLITRADKGKDARLYVFRLSMLKRGLEERQLVRTKCDSRENKLEKTKGCHLYSINTHHGSELRIVAAIRNKLLLITRKQPRPDGMGTLAAATDSPVDQFQYIREICLCETPVVMALVDGPTGENDNMICVAYKHQFDLINESTGDAYRLHHVDANRVNFVAAIDVYEDGEAGLLLCYNYICSYKKVCPFNGSTPMIQSNASDFHFSWNQMPNAIVCAFPYILAFTTDSIEIRLVVNGNLVYTAVVPELQLTASRSDIYFVSSAPVNSASNCSSRDTSSQSSPQTPTGYEMPVFPSPLGDDSIRIPYGTKLSLYMSKDAEGEAQCKHIFKIPLSNLVGRSIERPLKSPLVNKVVTGLTAQAPSMCVAPAGPLMQGASHTLSLSRMEIKEIASRTRKELLGLTEEPSGKSDSSTVKQRKMSKKTTEEEPKARALTSTGSDRMGSESADTDSDVQRHCSSSSDAEQEKAVLREESPPLASPFTLSTSFEDDVLDLK</sequence>
<keyword evidence="1" id="KW-0343">GTPase activation</keyword>
<feature type="domain" description="Rap-GAP" evidence="5">
    <location>
        <begin position="130"/>
        <end position="346"/>
    </location>
</feature>
<dbReference type="GO" id="GO:0051056">
    <property type="term" value="P:regulation of small GTPase mediated signal transduction"/>
    <property type="evidence" value="ECO:0007669"/>
    <property type="project" value="InterPro"/>
</dbReference>
<evidence type="ECO:0000256" key="1">
    <source>
        <dbReference type="ARBA" id="ARBA00022468"/>
    </source>
</evidence>
<comment type="similarity">
    <text evidence="2">Belongs to the GARNL3 family.</text>
</comment>
<dbReference type="FunFam" id="3.40.50.11210:FF:000006">
    <property type="entry name" value="GTPase-activating Rap/Ran-GAP domain-like protein 3 isoform X1"/>
    <property type="match status" value="1"/>
</dbReference>
<keyword evidence="8" id="KW-1185">Reference proteome</keyword>
<dbReference type="EMBL" id="JAGTTL010000022">
    <property type="protein sequence ID" value="KAK6305005.1"/>
    <property type="molecule type" value="Genomic_DNA"/>
</dbReference>
<evidence type="ECO:0000256" key="4">
    <source>
        <dbReference type="SAM" id="MobiDB-lite"/>
    </source>
</evidence>
<feature type="region of interest" description="Disordered" evidence="4">
    <location>
        <begin position="761"/>
        <end position="784"/>
    </location>
</feature>
<feature type="region of interest" description="Disordered" evidence="4">
    <location>
        <begin position="892"/>
        <end position="989"/>
    </location>
</feature>
<organism evidence="7 8">
    <name type="scientific">Coregonus suidteri</name>
    <dbReference type="NCBI Taxonomy" id="861788"/>
    <lineage>
        <taxon>Eukaryota</taxon>
        <taxon>Metazoa</taxon>
        <taxon>Chordata</taxon>
        <taxon>Craniata</taxon>
        <taxon>Vertebrata</taxon>
        <taxon>Euteleostomi</taxon>
        <taxon>Actinopterygii</taxon>
        <taxon>Neopterygii</taxon>
        <taxon>Teleostei</taxon>
        <taxon>Protacanthopterygii</taxon>
        <taxon>Salmoniformes</taxon>
        <taxon>Salmonidae</taxon>
        <taxon>Coregoninae</taxon>
        <taxon>Coregonus</taxon>
    </lineage>
</organism>
<comment type="caution">
    <text evidence="7">The sequence shown here is derived from an EMBL/GenBank/DDBJ whole genome shotgun (WGS) entry which is preliminary data.</text>
</comment>
<dbReference type="Proteomes" id="UP001356427">
    <property type="component" value="Unassembled WGS sequence"/>
</dbReference>
<name>A0AAN8LEN1_9TELE</name>
<feature type="compositionally biased region" description="Basic and acidic residues" evidence="4">
    <location>
        <begin position="958"/>
        <end position="968"/>
    </location>
</feature>
<evidence type="ECO:0000313" key="8">
    <source>
        <dbReference type="Proteomes" id="UP001356427"/>
    </source>
</evidence>